<organism evidence="2 3">
    <name type="scientific">Sphaerobolus stellatus (strain SS14)</name>
    <dbReference type="NCBI Taxonomy" id="990650"/>
    <lineage>
        <taxon>Eukaryota</taxon>
        <taxon>Fungi</taxon>
        <taxon>Dikarya</taxon>
        <taxon>Basidiomycota</taxon>
        <taxon>Agaricomycotina</taxon>
        <taxon>Agaricomycetes</taxon>
        <taxon>Phallomycetidae</taxon>
        <taxon>Geastrales</taxon>
        <taxon>Sphaerobolaceae</taxon>
        <taxon>Sphaerobolus</taxon>
    </lineage>
</organism>
<keyword evidence="3" id="KW-1185">Reference proteome</keyword>
<reference evidence="2 3" key="1">
    <citation type="submission" date="2014-06" db="EMBL/GenBank/DDBJ databases">
        <title>Evolutionary Origins and Diversification of the Mycorrhizal Mutualists.</title>
        <authorList>
            <consortium name="DOE Joint Genome Institute"/>
            <consortium name="Mycorrhizal Genomics Consortium"/>
            <person name="Kohler A."/>
            <person name="Kuo A."/>
            <person name="Nagy L.G."/>
            <person name="Floudas D."/>
            <person name="Copeland A."/>
            <person name="Barry K.W."/>
            <person name="Cichocki N."/>
            <person name="Veneault-Fourrey C."/>
            <person name="LaButti K."/>
            <person name="Lindquist E.A."/>
            <person name="Lipzen A."/>
            <person name="Lundell T."/>
            <person name="Morin E."/>
            <person name="Murat C."/>
            <person name="Riley R."/>
            <person name="Ohm R."/>
            <person name="Sun H."/>
            <person name="Tunlid A."/>
            <person name="Henrissat B."/>
            <person name="Grigoriev I.V."/>
            <person name="Hibbett D.S."/>
            <person name="Martin F."/>
        </authorList>
    </citation>
    <scope>NUCLEOTIDE SEQUENCE [LARGE SCALE GENOMIC DNA]</scope>
    <source>
        <strain evidence="2 3">SS14</strain>
    </source>
</reference>
<gene>
    <name evidence="2" type="ORF">M422DRAFT_274956</name>
</gene>
<dbReference type="HOGENOM" id="CLU_2185632_0_0_1"/>
<sequence>MSTPTPTTNTANPAPTASTNANAQQQPTITPSQSQSTVSSLLHLRPLALKYSSLHFDASTSTWNNTALSPRSVYKLMQYPAAIAAACSTNTPNPLQTTNVCINGHPPHF</sequence>
<name>A0A0C9T5U3_SPHS4</name>
<feature type="region of interest" description="Disordered" evidence="1">
    <location>
        <begin position="1"/>
        <end position="37"/>
    </location>
</feature>
<dbReference type="AlphaFoldDB" id="A0A0C9T5U3"/>
<protein>
    <submittedName>
        <fullName evidence="2">Uncharacterized protein</fullName>
    </submittedName>
</protein>
<dbReference type="EMBL" id="KN837505">
    <property type="protein sequence ID" value="KIJ24298.1"/>
    <property type="molecule type" value="Genomic_DNA"/>
</dbReference>
<proteinExistence type="predicted"/>
<evidence type="ECO:0000256" key="1">
    <source>
        <dbReference type="SAM" id="MobiDB-lite"/>
    </source>
</evidence>
<evidence type="ECO:0000313" key="3">
    <source>
        <dbReference type="Proteomes" id="UP000054279"/>
    </source>
</evidence>
<accession>A0A0C9T5U3</accession>
<evidence type="ECO:0000313" key="2">
    <source>
        <dbReference type="EMBL" id="KIJ24298.1"/>
    </source>
</evidence>
<dbReference type="Proteomes" id="UP000054279">
    <property type="component" value="Unassembled WGS sequence"/>
</dbReference>